<dbReference type="AlphaFoldDB" id="A0A930HKR5"/>
<dbReference type="Proteomes" id="UP000771736">
    <property type="component" value="Unassembled WGS sequence"/>
</dbReference>
<sequence length="94" mass="11178">MFKIDEKDALLIISDIKDWQAKYENVENLPLDFYLKYKKILSSYKETGMSKKEVVSFFSKISEDNQDCSEFLNEIMDLIEGYCRPDFRVWSKQG</sequence>
<dbReference type="EMBL" id="JABZSJ010000005">
    <property type="protein sequence ID" value="MBF1383609.1"/>
    <property type="molecule type" value="Genomic_DNA"/>
</dbReference>
<reference evidence="1" key="1">
    <citation type="submission" date="2020-04" db="EMBL/GenBank/DDBJ databases">
        <title>Deep metagenomics examines the oral microbiome during advanced dental caries in children, revealing novel taxa and co-occurrences with host molecules.</title>
        <authorList>
            <person name="Baker J.L."/>
            <person name="Morton J.T."/>
            <person name="Dinis M."/>
            <person name="Alvarez R."/>
            <person name="Tran N.C."/>
            <person name="Knight R."/>
            <person name="Edlund A."/>
        </authorList>
    </citation>
    <scope>NUCLEOTIDE SEQUENCE</scope>
    <source>
        <strain evidence="1">JCVI_44_bin.5</strain>
    </source>
</reference>
<name>A0A930HKR5_9BACT</name>
<evidence type="ECO:0000313" key="2">
    <source>
        <dbReference type="Proteomes" id="UP000771736"/>
    </source>
</evidence>
<evidence type="ECO:0000313" key="1">
    <source>
        <dbReference type="EMBL" id="MBF1383609.1"/>
    </source>
</evidence>
<protein>
    <submittedName>
        <fullName evidence="1">Uncharacterized protein</fullName>
    </submittedName>
</protein>
<comment type="caution">
    <text evidence="1">The sequence shown here is derived from an EMBL/GenBank/DDBJ whole genome shotgun (WGS) entry which is preliminary data.</text>
</comment>
<organism evidence="1 2">
    <name type="scientific">Prevotella aurantiaca</name>
    <dbReference type="NCBI Taxonomy" id="596085"/>
    <lineage>
        <taxon>Bacteria</taxon>
        <taxon>Pseudomonadati</taxon>
        <taxon>Bacteroidota</taxon>
        <taxon>Bacteroidia</taxon>
        <taxon>Bacteroidales</taxon>
        <taxon>Prevotellaceae</taxon>
        <taxon>Prevotella</taxon>
    </lineage>
</organism>
<proteinExistence type="predicted"/>
<gene>
    <name evidence="1" type="ORF">HXN26_01930</name>
</gene>
<accession>A0A930HKR5</accession>
<dbReference type="RefSeq" id="WP_273158372.1">
    <property type="nucleotide sequence ID" value="NZ_CALCFI010000038.1"/>
</dbReference>